<feature type="region of interest" description="Disordered" evidence="1">
    <location>
        <begin position="237"/>
        <end position="262"/>
    </location>
</feature>
<accession>A0A0J6FJQ8</accession>
<evidence type="ECO:0000313" key="3">
    <source>
        <dbReference type="Proteomes" id="UP000054567"/>
    </source>
</evidence>
<gene>
    <name evidence="2" type="ORF">CPAG_05930</name>
</gene>
<feature type="region of interest" description="Disordered" evidence="1">
    <location>
        <begin position="144"/>
        <end position="198"/>
    </location>
</feature>
<dbReference type="Proteomes" id="UP000054567">
    <property type="component" value="Unassembled WGS sequence"/>
</dbReference>
<name>A0A0J6FJQ8_COCPO</name>
<reference evidence="3" key="3">
    <citation type="journal article" date="2010" name="Genome Res.">
        <title>Population genomic sequencing of Coccidioides fungi reveals recent hybridization and transposon control.</title>
        <authorList>
            <person name="Neafsey D.E."/>
            <person name="Barker B.M."/>
            <person name="Sharpton T.J."/>
            <person name="Stajich J.E."/>
            <person name="Park D.J."/>
            <person name="Whiston E."/>
            <person name="Hung C.-Y."/>
            <person name="McMahan C."/>
            <person name="White J."/>
            <person name="Sykes S."/>
            <person name="Heiman D."/>
            <person name="Young S."/>
            <person name="Zeng Q."/>
            <person name="Abouelleil A."/>
            <person name="Aftuck L."/>
            <person name="Bessette D."/>
            <person name="Brown A."/>
            <person name="FitzGerald M."/>
            <person name="Lui A."/>
            <person name="Macdonald J.P."/>
            <person name="Priest M."/>
            <person name="Orbach M.J."/>
            <person name="Galgiani J.N."/>
            <person name="Kirkland T.N."/>
            <person name="Cole G.T."/>
            <person name="Birren B.W."/>
            <person name="Henn M.R."/>
            <person name="Taylor J.W."/>
            <person name="Rounsley S.D."/>
        </authorList>
    </citation>
    <scope>NUCLEOTIDE SEQUENCE [LARGE SCALE GENOMIC DNA]</scope>
    <source>
        <strain evidence="3">RMSCC 3488</strain>
    </source>
</reference>
<sequence length="394" mass="44699">MSLPTLDSSGILPASLLWAHQLRREHKALVGQITALESSVDKTKKEVCGLNGKAGVVDKTIVSLEKAAGEMRDEMDVLRDDVSGVKAAVERLVEQRILDWEERKRLEEEAERERGMTRENRSLMDRLMEEVRGLKEEVDELRKECVKSKRTPGSLPSQRYSTLSEPPAAQPSPKAPKRARKPTRALSRISETPSSFRFRRIERPPSVELIRESLPLPPAESPAPMVDFDFTQISPISAPPSEDFLMGQQKQPSRGTKPEDPIRSLKQNALSLSNYLELGRSVLAKFPRRRDESKVVQAFWDGFNDPNDQSIVELGLERDGWSWNALQGAVRDLIEQKKKQRSRAQQNAANRRRNTTKQRKRVIPIVWSTKEEENEWLAQMGGWGAKAISNCSFE</sequence>
<feature type="region of interest" description="Disordered" evidence="1">
    <location>
        <begin position="336"/>
        <end position="360"/>
    </location>
</feature>
<reference evidence="3" key="2">
    <citation type="journal article" date="2009" name="Genome Res.">
        <title>Comparative genomic analyses of the human fungal pathogens Coccidioides and their relatives.</title>
        <authorList>
            <person name="Sharpton T.J."/>
            <person name="Stajich J.E."/>
            <person name="Rounsley S.D."/>
            <person name="Gardner M.J."/>
            <person name="Wortman J.R."/>
            <person name="Jordar V.S."/>
            <person name="Maiti R."/>
            <person name="Kodira C.D."/>
            <person name="Neafsey D.E."/>
            <person name="Zeng Q."/>
            <person name="Hung C.-Y."/>
            <person name="McMahan C."/>
            <person name="Muszewska A."/>
            <person name="Grynberg M."/>
            <person name="Mandel M.A."/>
            <person name="Kellner E.M."/>
            <person name="Barker B.M."/>
            <person name="Galgiani J.N."/>
            <person name="Orbach M.J."/>
            <person name="Kirkland T.N."/>
            <person name="Cole G.T."/>
            <person name="Henn M.R."/>
            <person name="Birren B.W."/>
            <person name="Taylor J.W."/>
        </authorList>
    </citation>
    <scope>NUCLEOTIDE SEQUENCE [LARGE SCALE GENOMIC DNA]</scope>
    <source>
        <strain evidence="3">RMSCC 3488</strain>
    </source>
</reference>
<feature type="compositionally biased region" description="Basic residues" evidence="1">
    <location>
        <begin position="350"/>
        <end position="360"/>
    </location>
</feature>
<feature type="compositionally biased region" description="Polar residues" evidence="1">
    <location>
        <begin position="154"/>
        <end position="164"/>
    </location>
</feature>
<dbReference type="EMBL" id="DS268111">
    <property type="protein sequence ID" value="KMM69615.1"/>
    <property type="molecule type" value="Genomic_DNA"/>
</dbReference>
<proteinExistence type="predicted"/>
<dbReference type="Gene3D" id="1.10.287.1490">
    <property type="match status" value="1"/>
</dbReference>
<organism evidence="2 3">
    <name type="scientific">Coccidioides posadasii RMSCC 3488</name>
    <dbReference type="NCBI Taxonomy" id="454284"/>
    <lineage>
        <taxon>Eukaryota</taxon>
        <taxon>Fungi</taxon>
        <taxon>Dikarya</taxon>
        <taxon>Ascomycota</taxon>
        <taxon>Pezizomycotina</taxon>
        <taxon>Eurotiomycetes</taxon>
        <taxon>Eurotiomycetidae</taxon>
        <taxon>Onygenales</taxon>
        <taxon>Onygenaceae</taxon>
        <taxon>Coccidioides</taxon>
    </lineage>
</organism>
<dbReference type="VEuPathDB" id="FungiDB:CPAG_05930"/>
<dbReference type="OrthoDB" id="4204141at2759"/>
<protein>
    <submittedName>
        <fullName evidence="2">Uncharacterized protein</fullName>
    </submittedName>
</protein>
<evidence type="ECO:0000313" key="2">
    <source>
        <dbReference type="EMBL" id="KMM69615.1"/>
    </source>
</evidence>
<evidence type="ECO:0000256" key="1">
    <source>
        <dbReference type="SAM" id="MobiDB-lite"/>
    </source>
</evidence>
<dbReference type="AlphaFoldDB" id="A0A0J6FJQ8"/>
<reference evidence="2 3" key="1">
    <citation type="submission" date="2007-06" db="EMBL/GenBank/DDBJ databases">
        <title>The Genome Sequence of Coccidioides posadasii RMSCC_3488.</title>
        <authorList>
            <consortium name="Coccidioides Genome Resources Consortium"/>
            <consortium name="The Broad Institute Genome Sequencing Platform"/>
            <person name="Henn M.R."/>
            <person name="Sykes S."/>
            <person name="Young S."/>
            <person name="Jaffe D."/>
            <person name="Berlin A."/>
            <person name="Alvarez P."/>
            <person name="Butler J."/>
            <person name="Gnerre S."/>
            <person name="Grabherr M."/>
            <person name="Mauceli E."/>
            <person name="Brockman W."/>
            <person name="Kodira C."/>
            <person name="Alvarado L."/>
            <person name="Zeng Q."/>
            <person name="Crawford M."/>
            <person name="Antoine C."/>
            <person name="Devon K."/>
            <person name="Galgiani J."/>
            <person name="Orsborn K."/>
            <person name="Lewis M.L."/>
            <person name="Nusbaum C."/>
            <person name="Galagan J."/>
            <person name="Birren B."/>
        </authorList>
    </citation>
    <scope>NUCLEOTIDE SEQUENCE [LARGE SCALE GENOMIC DNA]</scope>
    <source>
        <strain evidence="2 3">RMSCC 3488</strain>
    </source>
</reference>